<feature type="transmembrane region" description="Helical" evidence="1">
    <location>
        <begin position="250"/>
        <end position="269"/>
    </location>
</feature>
<sequence length="291" mass="31270">MATSRAPPAIWPPVLLSLLLALLARPLEWLFYHADLCAAYHASAAAAVYLTTSLNAFVAASPALRRRLRAVRDDADLSARLGPCNRLLLRAYLRGCFLLPNLAGPVWVWCSSSGGGRLLDDLAHLYGFAVALLHVPLLASLAVRLVVPLACAALRRSLEAASRLVRRASDVLGDERPAAAAAQTALAALHARLGRLPGRVVDAVDGELLRAEWAFTRLVAAVLAAVCVSALHVMVVDVYRPHLQRLAVRWAAWALMSVGDAVFGVGMWVESIVVERGCWEDRGLWDVAGVA</sequence>
<feature type="transmembrane region" description="Helical" evidence="1">
    <location>
        <begin position="40"/>
        <end position="60"/>
    </location>
</feature>
<feature type="transmembrane region" description="Helical" evidence="1">
    <location>
        <begin position="128"/>
        <end position="154"/>
    </location>
</feature>
<reference evidence="3" key="1">
    <citation type="submission" date="2021-06" db="EMBL/GenBank/DDBJ databases">
        <title>Comparative genomics, transcriptomics and evolutionary studies reveal genomic signatures of adaptation to plant cell wall in hemibiotrophic fungi.</title>
        <authorList>
            <consortium name="DOE Joint Genome Institute"/>
            <person name="Baroncelli R."/>
            <person name="Diaz J.F."/>
            <person name="Benocci T."/>
            <person name="Peng M."/>
            <person name="Battaglia E."/>
            <person name="Haridas S."/>
            <person name="Andreopoulos W."/>
            <person name="Labutti K."/>
            <person name="Pangilinan J."/>
            <person name="Floch G.L."/>
            <person name="Makela M.R."/>
            <person name="Henrissat B."/>
            <person name="Grigoriev I.V."/>
            <person name="Crouch J.A."/>
            <person name="De Vries R.P."/>
            <person name="Sukno S.A."/>
            <person name="Thon M.R."/>
        </authorList>
    </citation>
    <scope>NUCLEOTIDE SEQUENCE</scope>
    <source>
        <strain evidence="3">MAFF235873</strain>
    </source>
</reference>
<feature type="signal peptide" evidence="2">
    <location>
        <begin position="1"/>
        <end position="24"/>
    </location>
</feature>
<keyword evidence="1" id="KW-0812">Transmembrane</keyword>
<evidence type="ECO:0000313" key="3">
    <source>
        <dbReference type="EMBL" id="KAK2031326.1"/>
    </source>
</evidence>
<dbReference type="AlphaFoldDB" id="A0AAD9HNF2"/>
<evidence type="ECO:0000256" key="1">
    <source>
        <dbReference type="SAM" id="Phobius"/>
    </source>
</evidence>
<keyword evidence="1" id="KW-1133">Transmembrane helix</keyword>
<proteinExistence type="predicted"/>
<keyword evidence="4" id="KW-1185">Reference proteome</keyword>
<feature type="chain" id="PRO_5042153482" description="Gustatory receptor" evidence="2">
    <location>
        <begin position="25"/>
        <end position="291"/>
    </location>
</feature>
<feature type="transmembrane region" description="Helical" evidence="1">
    <location>
        <begin position="87"/>
        <end position="108"/>
    </location>
</feature>
<keyword evidence="2" id="KW-0732">Signal</keyword>
<gene>
    <name evidence="3" type="ORF">LX32DRAFT_691732</name>
</gene>
<evidence type="ECO:0000313" key="4">
    <source>
        <dbReference type="Proteomes" id="UP001232148"/>
    </source>
</evidence>
<dbReference type="EMBL" id="MU842841">
    <property type="protein sequence ID" value="KAK2031326.1"/>
    <property type="molecule type" value="Genomic_DNA"/>
</dbReference>
<protein>
    <recommendedName>
        <fullName evidence="5">Gustatory receptor</fullName>
    </recommendedName>
</protein>
<name>A0AAD9HNF2_9PEZI</name>
<feature type="transmembrane region" description="Helical" evidence="1">
    <location>
        <begin position="218"/>
        <end position="238"/>
    </location>
</feature>
<comment type="caution">
    <text evidence="3">The sequence shown here is derived from an EMBL/GenBank/DDBJ whole genome shotgun (WGS) entry which is preliminary data.</text>
</comment>
<organism evidence="3 4">
    <name type="scientific">Colletotrichum zoysiae</name>
    <dbReference type="NCBI Taxonomy" id="1216348"/>
    <lineage>
        <taxon>Eukaryota</taxon>
        <taxon>Fungi</taxon>
        <taxon>Dikarya</taxon>
        <taxon>Ascomycota</taxon>
        <taxon>Pezizomycotina</taxon>
        <taxon>Sordariomycetes</taxon>
        <taxon>Hypocreomycetidae</taxon>
        <taxon>Glomerellales</taxon>
        <taxon>Glomerellaceae</taxon>
        <taxon>Colletotrichum</taxon>
        <taxon>Colletotrichum graminicola species complex</taxon>
    </lineage>
</organism>
<dbReference type="Proteomes" id="UP001232148">
    <property type="component" value="Unassembled WGS sequence"/>
</dbReference>
<evidence type="ECO:0008006" key="5">
    <source>
        <dbReference type="Google" id="ProtNLM"/>
    </source>
</evidence>
<evidence type="ECO:0000256" key="2">
    <source>
        <dbReference type="SAM" id="SignalP"/>
    </source>
</evidence>
<accession>A0AAD9HNF2</accession>
<keyword evidence="1" id="KW-0472">Membrane</keyword>